<dbReference type="Pfam" id="PF00395">
    <property type="entry name" value="SLH"/>
    <property type="match status" value="3"/>
</dbReference>
<feature type="signal peptide" evidence="2">
    <location>
        <begin position="1"/>
        <end position="27"/>
    </location>
</feature>
<dbReference type="InterPro" id="IPR051465">
    <property type="entry name" value="Cell_Envelope_Struct_Comp"/>
</dbReference>
<keyword evidence="3" id="KW-0326">Glycosidase</keyword>
<feature type="region of interest" description="Disordered" evidence="1">
    <location>
        <begin position="206"/>
        <end position="254"/>
    </location>
</feature>
<dbReference type="EMBL" id="AP017312">
    <property type="protein sequence ID" value="BAU28342.1"/>
    <property type="molecule type" value="Genomic_DNA"/>
</dbReference>
<evidence type="ECO:0000313" key="3">
    <source>
        <dbReference type="EMBL" id="BAU28342.1"/>
    </source>
</evidence>
<dbReference type="PROSITE" id="PS51272">
    <property type="entry name" value="SLH"/>
    <property type="match status" value="3"/>
</dbReference>
<sequence>MRLNKKKISKVLSTCALLSSCAFPVYATPSLQDIDNSYAKDAIQKLVSEGIINGNGDGKFDPTGDISRQDFAIILAKALALDTSKPPATSTFSDVPVDHYSYAYIEAAVKAGLVAGVGNGEFGNGQNLSRQDMAVMFVRALGVDSKGKAADLKFSDASSISDYAKDAVGAAVKLGLISGNTDGTFNPTGKAERQAVAQVASKFLQVAEKPKTPTPTTPTQPPQPKTPTPTPVTNSNTGGSGGGGGGGSSRDVTAPTVTLVSSSPIEIGNPVLIRSNEVGTVYLVLASVNTRNKADLEREVSENRAKKASVVAANADTSMNTERLGEADYHIYAVDNEGNVSAPTGVVKLKAPLPGNQIPVVTSKIQKQVATMGESGIQINLREHFADPDGDPLDFTAVSDNAGIASVYVSGDTVVISPESVGKAAITGTASDRKGGTVSETFNVTVRALKIFPQQGATLYVNSGRNDTSDNITLVDDSTSPAGGYQYSKHNLKNYVQVGRGQEIMSLQYNADPLGFKVIDNSSQQHTVTLESSDPSLLKVTQGINGMQGVMLEPQNNLSESSQVTLTAHLLDQNGDEIDAHNIPLVFDETAPTIGTPSYNNQCITIPFSEPVVANNIPPFTPPVPPLVEYSSSGTFSTTDTVSVVLPLDSYRWLGNSLEINIQAYIDAHPGVISSGRFRITINGMSDYANNLLNGNGNGNGNGSVECAVNAP</sequence>
<reference evidence="3 4" key="1">
    <citation type="submission" date="2015-12" db="EMBL/GenBank/DDBJ databases">
        <title>Genome sequence of Aneurinibacillus soli.</title>
        <authorList>
            <person name="Lee J.S."/>
            <person name="Lee K.C."/>
            <person name="Kim K.K."/>
            <person name="Lee B.W."/>
        </authorList>
    </citation>
    <scope>NUCLEOTIDE SEQUENCE [LARGE SCALE GENOMIC DNA]</scope>
    <source>
        <strain evidence="3 4">CB4</strain>
    </source>
</reference>
<dbReference type="GO" id="GO:0045493">
    <property type="term" value="P:xylan catabolic process"/>
    <property type="evidence" value="ECO:0007669"/>
    <property type="project" value="UniProtKB-KW"/>
</dbReference>
<dbReference type="AlphaFoldDB" id="A0A0U5B9R3"/>
<keyword evidence="2" id="KW-0732">Signal</keyword>
<dbReference type="EC" id="3.2.1.8" evidence="3"/>
<gene>
    <name evidence="3" type="primary">xynA1_7</name>
    <name evidence="3" type="ORF">CB4_02516</name>
</gene>
<keyword evidence="3" id="KW-0858">Xylan degradation</keyword>
<proteinExistence type="predicted"/>
<keyword evidence="3" id="KW-0119">Carbohydrate metabolism</keyword>
<dbReference type="GO" id="GO:0031176">
    <property type="term" value="F:endo-1,4-beta-xylanase activity"/>
    <property type="evidence" value="ECO:0007669"/>
    <property type="project" value="UniProtKB-EC"/>
</dbReference>
<accession>A0A0U5B9R3</accession>
<evidence type="ECO:0000256" key="1">
    <source>
        <dbReference type="SAM" id="MobiDB-lite"/>
    </source>
</evidence>
<dbReference type="PROSITE" id="PS51257">
    <property type="entry name" value="PROKAR_LIPOPROTEIN"/>
    <property type="match status" value="1"/>
</dbReference>
<name>A0A0U5B9R3_9BACL</name>
<organism evidence="3 4">
    <name type="scientific">Aneurinibacillus soli</name>
    <dbReference type="NCBI Taxonomy" id="1500254"/>
    <lineage>
        <taxon>Bacteria</taxon>
        <taxon>Bacillati</taxon>
        <taxon>Bacillota</taxon>
        <taxon>Bacilli</taxon>
        <taxon>Bacillales</taxon>
        <taxon>Paenibacillaceae</taxon>
        <taxon>Aneurinibacillus group</taxon>
        <taxon>Aneurinibacillus</taxon>
    </lineage>
</organism>
<dbReference type="KEGG" id="asoc:CB4_02516"/>
<keyword evidence="3" id="KW-0624">Polysaccharide degradation</keyword>
<keyword evidence="3" id="KW-0378">Hydrolase</keyword>
<protein>
    <submittedName>
        <fullName evidence="3">Endo-1,4-beta-xylanase A</fullName>
        <ecNumber evidence="3">3.2.1.8</ecNumber>
    </submittedName>
</protein>
<dbReference type="InterPro" id="IPR001119">
    <property type="entry name" value="SLH_dom"/>
</dbReference>
<feature type="compositionally biased region" description="Pro residues" evidence="1">
    <location>
        <begin position="212"/>
        <end position="230"/>
    </location>
</feature>
<dbReference type="PANTHER" id="PTHR43308:SF5">
    <property type="entry name" value="S-LAYER PROTEIN _ PEPTIDOGLYCAN ENDO-BETA-N-ACETYLGLUCOSAMINIDASE"/>
    <property type="match status" value="1"/>
</dbReference>
<dbReference type="OrthoDB" id="5845122at2"/>
<feature type="compositionally biased region" description="Gly residues" evidence="1">
    <location>
        <begin position="238"/>
        <end position="248"/>
    </location>
</feature>
<keyword evidence="4" id="KW-1185">Reference proteome</keyword>
<dbReference type="Pfam" id="PF17963">
    <property type="entry name" value="Big_9"/>
    <property type="match status" value="1"/>
</dbReference>
<dbReference type="InterPro" id="IPR013783">
    <property type="entry name" value="Ig-like_fold"/>
</dbReference>
<dbReference type="Proteomes" id="UP000217696">
    <property type="component" value="Chromosome"/>
</dbReference>
<dbReference type="Gene3D" id="2.60.40.10">
    <property type="entry name" value="Immunoglobulins"/>
    <property type="match status" value="1"/>
</dbReference>
<dbReference type="PANTHER" id="PTHR43308">
    <property type="entry name" value="OUTER MEMBRANE PROTEIN ALPHA-RELATED"/>
    <property type="match status" value="1"/>
</dbReference>
<feature type="chain" id="PRO_5043478432" evidence="2">
    <location>
        <begin position="28"/>
        <end position="712"/>
    </location>
</feature>
<evidence type="ECO:0000256" key="2">
    <source>
        <dbReference type="SAM" id="SignalP"/>
    </source>
</evidence>
<evidence type="ECO:0000313" key="4">
    <source>
        <dbReference type="Proteomes" id="UP000217696"/>
    </source>
</evidence>